<evidence type="ECO:0000313" key="1">
    <source>
        <dbReference type="EMBL" id="KIK32316.1"/>
    </source>
</evidence>
<dbReference type="STRING" id="930992.A0A0C9ZSP8"/>
<dbReference type="Proteomes" id="UP000054485">
    <property type="component" value="Unassembled WGS sequence"/>
</dbReference>
<evidence type="ECO:0000313" key="2">
    <source>
        <dbReference type="Proteomes" id="UP000054485"/>
    </source>
</evidence>
<dbReference type="AlphaFoldDB" id="A0A0C9ZSP8"/>
<accession>A0A0C9ZSP8</accession>
<dbReference type="EMBL" id="KN836293">
    <property type="protein sequence ID" value="KIK32316.1"/>
    <property type="molecule type" value="Genomic_DNA"/>
</dbReference>
<name>A0A0C9ZSP8_9AGAM</name>
<dbReference type="OrthoDB" id="538336at2759"/>
<organism evidence="1 2">
    <name type="scientific">Suillus luteus UH-Slu-Lm8-n1</name>
    <dbReference type="NCBI Taxonomy" id="930992"/>
    <lineage>
        <taxon>Eukaryota</taxon>
        <taxon>Fungi</taxon>
        <taxon>Dikarya</taxon>
        <taxon>Basidiomycota</taxon>
        <taxon>Agaricomycotina</taxon>
        <taxon>Agaricomycetes</taxon>
        <taxon>Agaricomycetidae</taxon>
        <taxon>Boletales</taxon>
        <taxon>Suillineae</taxon>
        <taxon>Suillaceae</taxon>
        <taxon>Suillus</taxon>
    </lineage>
</organism>
<sequence length="391" mass="43873">MDDNTTHEVVKKALRKASRQRVKKLGMKYDQDSVRQYRKSSHDHDHSVRLDAGFQSNAQEPPEWAKELVRGMIKVQERLETLSPSLLTSAALRNEAFHWPRLVLPPLKKSGHKTTAVCCDYVGITLDDTLNLTQKFWDMHTDPITVLDGGAHTLLIIQYNLVAGTLAQYTAATRPDLVSVVEDILRWNVMLLPPRGGSNPVNHALTSFDHVCLPPSALLGDITKSERVHHDFMSFIWRVAVGSLVLGSTAIPILQMSSHIARHFQRRHVTSVYGNPSPILSYRTQQLPLLHAIAQAFVLKVLYKWAIEQFMDRNFDARVRHGVAACYLELKDSSNIIGCPTFIEMRGVSIAEGDILGLSMRLVEDTLAQQYTLALSTHPDAPLALHESRTI</sequence>
<keyword evidence="2" id="KW-1185">Reference proteome</keyword>
<reference evidence="1 2" key="1">
    <citation type="submission" date="2014-04" db="EMBL/GenBank/DDBJ databases">
        <authorList>
            <consortium name="DOE Joint Genome Institute"/>
            <person name="Kuo A."/>
            <person name="Ruytinx J."/>
            <person name="Rineau F."/>
            <person name="Colpaert J."/>
            <person name="Kohler A."/>
            <person name="Nagy L.G."/>
            <person name="Floudas D."/>
            <person name="Copeland A."/>
            <person name="Barry K.W."/>
            <person name="Cichocki N."/>
            <person name="Veneault-Fourrey C."/>
            <person name="LaButti K."/>
            <person name="Lindquist E.A."/>
            <person name="Lipzen A."/>
            <person name="Lundell T."/>
            <person name="Morin E."/>
            <person name="Murat C."/>
            <person name="Sun H."/>
            <person name="Tunlid A."/>
            <person name="Henrissat B."/>
            <person name="Grigoriev I.V."/>
            <person name="Hibbett D.S."/>
            <person name="Martin F."/>
            <person name="Nordberg H.P."/>
            <person name="Cantor M.N."/>
            <person name="Hua S.X."/>
        </authorList>
    </citation>
    <scope>NUCLEOTIDE SEQUENCE [LARGE SCALE GENOMIC DNA]</scope>
    <source>
        <strain evidence="1 2">UH-Slu-Lm8-n1</strain>
    </source>
</reference>
<dbReference type="HOGENOM" id="CLU_706320_0_0_1"/>
<dbReference type="InParanoid" id="A0A0C9ZSP8"/>
<reference evidence="2" key="2">
    <citation type="submission" date="2015-01" db="EMBL/GenBank/DDBJ databases">
        <title>Evolutionary Origins and Diversification of the Mycorrhizal Mutualists.</title>
        <authorList>
            <consortium name="DOE Joint Genome Institute"/>
            <consortium name="Mycorrhizal Genomics Consortium"/>
            <person name="Kohler A."/>
            <person name="Kuo A."/>
            <person name="Nagy L.G."/>
            <person name="Floudas D."/>
            <person name="Copeland A."/>
            <person name="Barry K.W."/>
            <person name="Cichocki N."/>
            <person name="Veneault-Fourrey C."/>
            <person name="LaButti K."/>
            <person name="Lindquist E.A."/>
            <person name="Lipzen A."/>
            <person name="Lundell T."/>
            <person name="Morin E."/>
            <person name="Murat C."/>
            <person name="Riley R."/>
            <person name="Ohm R."/>
            <person name="Sun H."/>
            <person name="Tunlid A."/>
            <person name="Henrissat B."/>
            <person name="Grigoriev I.V."/>
            <person name="Hibbett D.S."/>
            <person name="Martin F."/>
        </authorList>
    </citation>
    <scope>NUCLEOTIDE SEQUENCE [LARGE SCALE GENOMIC DNA]</scope>
    <source>
        <strain evidence="2">UH-Slu-Lm8-n1</strain>
    </source>
</reference>
<proteinExistence type="predicted"/>
<gene>
    <name evidence="1" type="ORF">CY34DRAFT_19137</name>
</gene>
<protein>
    <submittedName>
        <fullName evidence="1">Unplaced genomic scaffold CY34scaffold_1162, whole genome shotgun sequence</fullName>
    </submittedName>
</protein>